<dbReference type="Proteomes" id="UP000014254">
    <property type="component" value="Unassembled WGS sequence"/>
</dbReference>
<dbReference type="GO" id="GO:0022857">
    <property type="term" value="F:transmembrane transporter activity"/>
    <property type="evidence" value="ECO:0007669"/>
    <property type="project" value="InterPro"/>
</dbReference>
<keyword evidence="2 5" id="KW-0812">Transmembrane</keyword>
<dbReference type="GO" id="GO:0005886">
    <property type="term" value="C:plasma membrane"/>
    <property type="evidence" value="ECO:0007669"/>
    <property type="project" value="TreeGrafter"/>
</dbReference>
<dbReference type="OrthoDB" id="4078873at2759"/>
<feature type="transmembrane region" description="Helical" evidence="5">
    <location>
        <begin position="68"/>
        <end position="86"/>
    </location>
</feature>
<dbReference type="PANTHER" id="PTHR23501">
    <property type="entry name" value="MAJOR FACILITATOR SUPERFAMILY"/>
    <property type="match status" value="1"/>
</dbReference>
<keyword evidence="3 5" id="KW-1133">Transmembrane helix</keyword>
<evidence type="ECO:0000256" key="1">
    <source>
        <dbReference type="ARBA" id="ARBA00004141"/>
    </source>
</evidence>
<dbReference type="AlphaFoldDB" id="S2JHR4"/>
<keyword evidence="7" id="KW-1185">Reference proteome</keyword>
<dbReference type="PANTHER" id="PTHR23501:SF87">
    <property type="entry name" value="SIDEROPHORE IRON TRANSPORTER 2"/>
    <property type="match status" value="1"/>
</dbReference>
<dbReference type="EMBL" id="KE123957">
    <property type="protein sequence ID" value="EPB88062.1"/>
    <property type="molecule type" value="Genomic_DNA"/>
</dbReference>
<comment type="subcellular location">
    <subcellularLocation>
        <location evidence="1">Membrane</location>
        <topology evidence="1">Multi-pass membrane protein</topology>
    </subcellularLocation>
</comment>
<dbReference type="InterPro" id="IPR036259">
    <property type="entry name" value="MFS_trans_sf"/>
</dbReference>
<sequence length="180" mass="19582">MYSRAQYYMFALVFYIISNIVMAIANNYNTLVGGQVIYAFGYTGANTLGPITIADLANAVDRGLMQGLYNIPGIINLFVTLYPYALGGSIAASTGSNMAGTIWNNMISSRLANILYAVSLPTEQYNGVVEAYGSIQKILSIIAICITVLTFCFIIHIKFFSLKSYSTDENQDDETAGLEA</sequence>
<dbReference type="Gene3D" id="1.20.1250.20">
    <property type="entry name" value="MFS general substrate transporter like domains"/>
    <property type="match status" value="1"/>
</dbReference>
<proteinExistence type="predicted"/>
<gene>
    <name evidence="6" type="ORF">HMPREF1544_05124</name>
</gene>
<dbReference type="VEuPathDB" id="FungiDB:HMPREF1544_05124"/>
<evidence type="ECO:0000256" key="4">
    <source>
        <dbReference type="ARBA" id="ARBA00023136"/>
    </source>
</evidence>
<evidence type="ECO:0000313" key="7">
    <source>
        <dbReference type="Proteomes" id="UP000014254"/>
    </source>
</evidence>
<evidence type="ECO:0008006" key="8">
    <source>
        <dbReference type="Google" id="ProtNLM"/>
    </source>
</evidence>
<dbReference type="SUPFAM" id="SSF103473">
    <property type="entry name" value="MFS general substrate transporter"/>
    <property type="match status" value="1"/>
</dbReference>
<evidence type="ECO:0000313" key="6">
    <source>
        <dbReference type="EMBL" id="EPB88062.1"/>
    </source>
</evidence>
<reference evidence="7" key="1">
    <citation type="submission" date="2013-05" db="EMBL/GenBank/DDBJ databases">
        <title>The Genome sequence of Mucor circinelloides f. circinelloides 1006PhL.</title>
        <authorList>
            <consortium name="The Broad Institute Genomics Platform"/>
            <person name="Cuomo C."/>
            <person name="Earl A."/>
            <person name="Findley K."/>
            <person name="Lee S.C."/>
            <person name="Walker B."/>
            <person name="Young S."/>
            <person name="Zeng Q."/>
            <person name="Gargeya S."/>
            <person name="Fitzgerald M."/>
            <person name="Haas B."/>
            <person name="Abouelleil A."/>
            <person name="Allen A.W."/>
            <person name="Alvarado L."/>
            <person name="Arachchi H.M."/>
            <person name="Berlin A.M."/>
            <person name="Chapman S.B."/>
            <person name="Gainer-Dewar J."/>
            <person name="Goldberg J."/>
            <person name="Griggs A."/>
            <person name="Gujja S."/>
            <person name="Hansen M."/>
            <person name="Howarth C."/>
            <person name="Imamovic A."/>
            <person name="Ireland A."/>
            <person name="Larimer J."/>
            <person name="McCowan C."/>
            <person name="Murphy C."/>
            <person name="Pearson M."/>
            <person name="Poon T.W."/>
            <person name="Priest M."/>
            <person name="Roberts A."/>
            <person name="Saif S."/>
            <person name="Shea T."/>
            <person name="Sisk P."/>
            <person name="Sykes S."/>
            <person name="Wortman J."/>
            <person name="Nusbaum C."/>
            <person name="Birren B."/>
        </authorList>
    </citation>
    <scope>NUCLEOTIDE SEQUENCE [LARGE SCALE GENOMIC DNA]</scope>
    <source>
        <strain evidence="7">1006PhL</strain>
    </source>
</reference>
<dbReference type="STRING" id="1220926.S2JHR4"/>
<evidence type="ECO:0000256" key="2">
    <source>
        <dbReference type="ARBA" id="ARBA00022692"/>
    </source>
</evidence>
<evidence type="ECO:0000256" key="3">
    <source>
        <dbReference type="ARBA" id="ARBA00022989"/>
    </source>
</evidence>
<dbReference type="InterPro" id="IPR005828">
    <property type="entry name" value="MFS_sugar_transport-like"/>
</dbReference>
<name>S2JHR4_MUCC1</name>
<organism evidence="6 7">
    <name type="scientific">Mucor circinelloides f. circinelloides (strain 1006PhL)</name>
    <name type="common">Mucormycosis agent</name>
    <name type="synonym">Calyptromyces circinelloides</name>
    <dbReference type="NCBI Taxonomy" id="1220926"/>
    <lineage>
        <taxon>Eukaryota</taxon>
        <taxon>Fungi</taxon>
        <taxon>Fungi incertae sedis</taxon>
        <taxon>Mucoromycota</taxon>
        <taxon>Mucoromycotina</taxon>
        <taxon>Mucoromycetes</taxon>
        <taxon>Mucorales</taxon>
        <taxon>Mucorineae</taxon>
        <taxon>Mucoraceae</taxon>
        <taxon>Mucor</taxon>
    </lineage>
</organism>
<feature type="transmembrane region" description="Helical" evidence="5">
    <location>
        <begin position="7"/>
        <end position="25"/>
    </location>
</feature>
<dbReference type="InParanoid" id="S2JHR4"/>
<feature type="transmembrane region" description="Helical" evidence="5">
    <location>
        <begin position="138"/>
        <end position="157"/>
    </location>
</feature>
<protein>
    <recommendedName>
        <fullName evidence="8">Major facilitator superfamily (MFS) profile domain-containing protein</fullName>
    </recommendedName>
</protein>
<dbReference type="Pfam" id="PF00083">
    <property type="entry name" value="Sugar_tr"/>
    <property type="match status" value="1"/>
</dbReference>
<feature type="transmembrane region" description="Helical" evidence="5">
    <location>
        <begin position="37"/>
        <end position="56"/>
    </location>
</feature>
<keyword evidence="4 5" id="KW-0472">Membrane</keyword>
<evidence type="ECO:0000256" key="5">
    <source>
        <dbReference type="SAM" id="Phobius"/>
    </source>
</evidence>
<accession>S2JHR4</accession>